<protein>
    <recommendedName>
        <fullName evidence="3">SbsA Ig-like domain-containing protein</fullName>
    </recommendedName>
</protein>
<feature type="chain" id="PRO_5003612901" description="SbsA Ig-like domain-containing protein" evidence="2">
    <location>
        <begin position="28"/>
        <end position="535"/>
    </location>
</feature>
<gene>
    <name evidence="4" type="ordered locus">Solca_3849</name>
</gene>
<dbReference type="EMBL" id="CP003349">
    <property type="protein sequence ID" value="AFD08846.1"/>
    <property type="molecule type" value="Genomic_DNA"/>
</dbReference>
<dbReference type="Pfam" id="PF13205">
    <property type="entry name" value="Big_5"/>
    <property type="match status" value="1"/>
</dbReference>
<organism evidence="4 5">
    <name type="scientific">Solitalea canadensis (strain ATCC 29591 / DSM 3403 / JCM 21819 / LMG 8368 / NBRC 15130 / NCIMB 12057 / USAM 9D)</name>
    <name type="common">Flexibacter canadensis</name>
    <dbReference type="NCBI Taxonomy" id="929556"/>
    <lineage>
        <taxon>Bacteria</taxon>
        <taxon>Pseudomonadati</taxon>
        <taxon>Bacteroidota</taxon>
        <taxon>Sphingobacteriia</taxon>
        <taxon>Sphingobacteriales</taxon>
        <taxon>Sphingobacteriaceae</taxon>
        <taxon>Solitalea</taxon>
    </lineage>
</organism>
<dbReference type="OrthoDB" id="9809989at2"/>
<evidence type="ECO:0000313" key="5">
    <source>
        <dbReference type="Proteomes" id="UP000007590"/>
    </source>
</evidence>
<keyword evidence="5" id="KW-1185">Reference proteome</keyword>
<sequence>MKFYKRQFLKDNLHLFFLSTLFLSACANIVSPTGGPKDIAPPKLLIETPKNKTLNFKDKKIEIEFDELIQLKNQFKEISVSPEMDPAPDVVAKKNIIQIKLLDTLVENTTYSINFGNSISDVTESNPVKNYRYVFSTGNYIDSLKISGTVNYVIDTSKLKNVIIALYPTDKETLYKQKPILYTSITTGGKFELNNIKNGSYNIYAIADDNGNKRFDEEEYLGFLDKPVDLQKDSTTLNFTISPQIPRKTRVRENKYYEGKILVKLNYPDDSVKYNVLFPEDFKNKIRLEKATSDSVSIWLPSTKFDSTRIELTKQGKPFDTILVRNFNQDPKMAPIKITDNLTSELLKPGDTYNLIFSRPLKDLDKTKIELLEDSVKKTNFTVSLKPNAIREYIVTYSWDTTKTYEINIKENQLADVFGKTNSSYKRKFIPDSTANYGTVSANFSIAPGKQYIAQVLTSSNEVVRELLISENKVYYFTIVNPDRYKLRYIEDVNKNGKWDIGQVEKGIQPEPVFYYKDEIAVRAGWEIEININLN</sequence>
<dbReference type="STRING" id="929556.Solca_3849"/>
<evidence type="ECO:0000256" key="1">
    <source>
        <dbReference type="ARBA" id="ARBA00022729"/>
    </source>
</evidence>
<dbReference type="Proteomes" id="UP000007590">
    <property type="component" value="Chromosome"/>
</dbReference>
<dbReference type="KEGG" id="scn:Solca_3849"/>
<dbReference type="eggNOG" id="COG4704">
    <property type="taxonomic scope" value="Bacteria"/>
</dbReference>
<proteinExistence type="predicted"/>
<reference evidence="4" key="1">
    <citation type="submission" date="2012-02" db="EMBL/GenBank/DDBJ databases">
        <title>The complete genome of Solitalea canadensis DSM 3403.</title>
        <authorList>
            <consortium name="US DOE Joint Genome Institute (JGI-PGF)"/>
            <person name="Lucas S."/>
            <person name="Copeland A."/>
            <person name="Lapidus A."/>
            <person name="Glavina del Rio T."/>
            <person name="Dalin E."/>
            <person name="Tice H."/>
            <person name="Bruce D."/>
            <person name="Goodwin L."/>
            <person name="Pitluck S."/>
            <person name="Peters L."/>
            <person name="Ovchinnikova G."/>
            <person name="Lu M."/>
            <person name="Kyrpides N."/>
            <person name="Mavromatis K."/>
            <person name="Ivanova N."/>
            <person name="Brettin T."/>
            <person name="Detter J.C."/>
            <person name="Han C."/>
            <person name="Larimer F."/>
            <person name="Land M."/>
            <person name="Hauser L."/>
            <person name="Markowitz V."/>
            <person name="Cheng J.-F."/>
            <person name="Hugenholtz P."/>
            <person name="Woyke T."/>
            <person name="Wu D."/>
            <person name="Spring S."/>
            <person name="Schroeder M."/>
            <person name="Kopitz M."/>
            <person name="Brambilla E."/>
            <person name="Klenk H.-P."/>
            <person name="Eisen J.A."/>
        </authorList>
    </citation>
    <scope>NUCLEOTIDE SEQUENCE</scope>
    <source>
        <strain evidence="4">DSM 3403</strain>
    </source>
</reference>
<evidence type="ECO:0000256" key="2">
    <source>
        <dbReference type="SAM" id="SignalP"/>
    </source>
</evidence>
<dbReference type="AlphaFoldDB" id="H8KL29"/>
<feature type="signal peptide" evidence="2">
    <location>
        <begin position="1"/>
        <end position="27"/>
    </location>
</feature>
<accession>H8KL29</accession>
<keyword evidence="1 2" id="KW-0732">Signal</keyword>
<evidence type="ECO:0000313" key="4">
    <source>
        <dbReference type="EMBL" id="AFD08846.1"/>
    </source>
</evidence>
<feature type="domain" description="SbsA Ig-like" evidence="3">
    <location>
        <begin position="38"/>
        <end position="137"/>
    </location>
</feature>
<name>H8KL29_SOLCM</name>
<evidence type="ECO:0000259" key="3">
    <source>
        <dbReference type="Pfam" id="PF13205"/>
    </source>
</evidence>
<dbReference type="InterPro" id="IPR032812">
    <property type="entry name" value="SbsA_Ig"/>
</dbReference>
<dbReference type="PROSITE" id="PS51257">
    <property type="entry name" value="PROKAR_LIPOPROTEIN"/>
    <property type="match status" value="1"/>
</dbReference>
<dbReference type="HOGENOM" id="CLU_014237_0_0_10"/>
<dbReference type="RefSeq" id="WP_014682069.1">
    <property type="nucleotide sequence ID" value="NC_017770.1"/>
</dbReference>